<evidence type="ECO:0000313" key="1">
    <source>
        <dbReference type="EMBL" id="KAH7952671.1"/>
    </source>
</evidence>
<evidence type="ECO:0000313" key="2">
    <source>
        <dbReference type="Proteomes" id="UP000821865"/>
    </source>
</evidence>
<comment type="caution">
    <text evidence="1">The sequence shown here is derived from an EMBL/GenBank/DDBJ whole genome shotgun (WGS) entry which is preliminary data.</text>
</comment>
<keyword evidence="2" id="KW-1185">Reference proteome</keyword>
<reference evidence="1" key="1">
    <citation type="submission" date="2020-05" db="EMBL/GenBank/DDBJ databases">
        <title>Large-scale comparative analyses of tick genomes elucidate their genetic diversity and vector capacities.</title>
        <authorList>
            <person name="Jia N."/>
            <person name="Wang J."/>
            <person name="Shi W."/>
            <person name="Du L."/>
            <person name="Sun Y."/>
            <person name="Zhan W."/>
            <person name="Jiang J."/>
            <person name="Wang Q."/>
            <person name="Zhang B."/>
            <person name="Ji P."/>
            <person name="Sakyi L.B."/>
            <person name="Cui X."/>
            <person name="Yuan T."/>
            <person name="Jiang B."/>
            <person name="Yang W."/>
            <person name="Lam T.T.-Y."/>
            <person name="Chang Q."/>
            <person name="Ding S."/>
            <person name="Wang X."/>
            <person name="Zhu J."/>
            <person name="Ruan X."/>
            <person name="Zhao L."/>
            <person name="Wei J."/>
            <person name="Que T."/>
            <person name="Du C."/>
            <person name="Cheng J."/>
            <person name="Dai P."/>
            <person name="Han X."/>
            <person name="Huang E."/>
            <person name="Gao Y."/>
            <person name="Liu J."/>
            <person name="Shao H."/>
            <person name="Ye R."/>
            <person name="Li L."/>
            <person name="Wei W."/>
            <person name="Wang X."/>
            <person name="Wang C."/>
            <person name="Yang T."/>
            <person name="Huo Q."/>
            <person name="Li W."/>
            <person name="Guo W."/>
            <person name="Chen H."/>
            <person name="Zhou L."/>
            <person name="Ni X."/>
            <person name="Tian J."/>
            <person name="Zhou Y."/>
            <person name="Sheng Y."/>
            <person name="Liu T."/>
            <person name="Pan Y."/>
            <person name="Xia L."/>
            <person name="Li J."/>
            <person name="Zhao F."/>
            <person name="Cao W."/>
        </authorList>
    </citation>
    <scope>NUCLEOTIDE SEQUENCE</scope>
    <source>
        <strain evidence="1">Dsil-2018</strain>
    </source>
</reference>
<protein>
    <submittedName>
        <fullName evidence="1">Uncharacterized protein</fullName>
    </submittedName>
</protein>
<gene>
    <name evidence="1" type="ORF">HPB49_000307</name>
</gene>
<name>A0ACB8CU63_DERSI</name>
<dbReference type="EMBL" id="CM023473">
    <property type="protein sequence ID" value="KAH7952671.1"/>
    <property type="molecule type" value="Genomic_DNA"/>
</dbReference>
<accession>A0ACB8CU63</accession>
<sequence>MDTKRPALILGDFNAPSVFWGYKQEFFKGKQLREAMEEAGFTLLNTPDQHTSIGGVRQNNTSPHLTWDRHVPKGTHWDPWPDNIGSDHLPIVITWGEISFSGN</sequence>
<proteinExistence type="predicted"/>
<dbReference type="Proteomes" id="UP000821865">
    <property type="component" value="Chromosome 4"/>
</dbReference>
<organism evidence="1 2">
    <name type="scientific">Dermacentor silvarum</name>
    <name type="common">Tick</name>
    <dbReference type="NCBI Taxonomy" id="543639"/>
    <lineage>
        <taxon>Eukaryota</taxon>
        <taxon>Metazoa</taxon>
        <taxon>Ecdysozoa</taxon>
        <taxon>Arthropoda</taxon>
        <taxon>Chelicerata</taxon>
        <taxon>Arachnida</taxon>
        <taxon>Acari</taxon>
        <taxon>Parasitiformes</taxon>
        <taxon>Ixodida</taxon>
        <taxon>Ixodoidea</taxon>
        <taxon>Ixodidae</taxon>
        <taxon>Rhipicephalinae</taxon>
        <taxon>Dermacentor</taxon>
    </lineage>
</organism>